<dbReference type="EMBL" id="CP118718">
    <property type="protein sequence ID" value="WEA46870.1"/>
    <property type="molecule type" value="Genomic_DNA"/>
</dbReference>
<evidence type="ECO:0000313" key="2">
    <source>
        <dbReference type="EMBL" id="WEA46870.1"/>
    </source>
</evidence>
<gene>
    <name evidence="2" type="ORF">PWO00_13165</name>
</gene>
<accession>A0ABD7X2Z6</accession>
<dbReference type="Proteomes" id="UP001220217">
    <property type="component" value="Chromosome"/>
</dbReference>
<proteinExistence type="predicted"/>
<dbReference type="NCBIfam" id="NF007199">
    <property type="entry name" value="PRK09620.1"/>
    <property type="match status" value="1"/>
</dbReference>
<sequence>MLGKNILITSGGCIEKWDEVRGHTNLAKGKIGKMIAEEALAEGATVTYLHGYFAEKPCDKDSENLKLESFEGIVDLQDKMKAIILSEKIDTVIMTAAGSDWIVDKMLDKEGNLIPQNGKISSDNPPVIHFKKAPKVLKQIKEWNPNLMLVGFKLESNVDKETLIERAKIRMGTSKASLMVANTSDSLHVNSATHYIINQNNDIYQCANKKETASMIIQSLNQLFLQETTVVSR</sequence>
<dbReference type="GO" id="GO:0015937">
    <property type="term" value="P:coenzyme A biosynthetic process"/>
    <property type="evidence" value="ECO:0007669"/>
    <property type="project" value="UniProtKB-ARBA"/>
</dbReference>
<evidence type="ECO:0000259" key="1">
    <source>
        <dbReference type="Pfam" id="PF04127"/>
    </source>
</evidence>
<evidence type="ECO:0000313" key="3">
    <source>
        <dbReference type="Proteomes" id="UP001220217"/>
    </source>
</evidence>
<dbReference type="SUPFAM" id="SSF102645">
    <property type="entry name" value="CoaB-like"/>
    <property type="match status" value="1"/>
</dbReference>
<reference evidence="2 3" key="1">
    <citation type="submission" date="2023-02" db="EMBL/GenBank/DDBJ databases">
        <title>Complete genome sequence of Priestia aryabhattai G5MAi6, a methanol-tolerant strain isolated from tap water in Hong Kong.</title>
        <authorList>
            <person name="Leung K.M."/>
            <person name="Lai G.K.K."/>
            <person name="Griffin S.D.J."/>
        </authorList>
    </citation>
    <scope>NUCLEOTIDE SEQUENCE [LARGE SCALE GENOMIC DNA]</scope>
    <source>
        <strain evidence="2 3">G5MAi6</strain>
    </source>
</reference>
<dbReference type="Pfam" id="PF04127">
    <property type="entry name" value="DFP"/>
    <property type="match status" value="1"/>
</dbReference>
<name>A0ABD7X2Z6_PRIAR</name>
<dbReference type="InterPro" id="IPR007085">
    <property type="entry name" value="DNA/pantothenate-metab_flavo_C"/>
</dbReference>
<organism evidence="2 3">
    <name type="scientific">Priestia aryabhattai</name>
    <name type="common">Bacillus aryabhattai</name>
    <dbReference type="NCBI Taxonomy" id="412384"/>
    <lineage>
        <taxon>Bacteria</taxon>
        <taxon>Bacillati</taxon>
        <taxon>Bacillota</taxon>
        <taxon>Bacilli</taxon>
        <taxon>Bacillales</taxon>
        <taxon>Bacillaceae</taxon>
        <taxon>Priestia</taxon>
    </lineage>
</organism>
<dbReference type="InterPro" id="IPR035929">
    <property type="entry name" value="CoaB-like_sf"/>
</dbReference>
<dbReference type="GO" id="GO:0003824">
    <property type="term" value="F:catalytic activity"/>
    <property type="evidence" value="ECO:0007669"/>
    <property type="project" value="UniProtKB-ARBA"/>
</dbReference>
<dbReference type="AlphaFoldDB" id="A0ABD7X2Z6"/>
<dbReference type="RefSeq" id="WP_275037554.1">
    <property type="nucleotide sequence ID" value="NZ_CP118718.1"/>
</dbReference>
<dbReference type="Gene3D" id="3.40.50.10300">
    <property type="entry name" value="CoaB-like"/>
    <property type="match status" value="1"/>
</dbReference>
<feature type="domain" description="DNA/pantothenate metabolism flavoprotein C-terminal" evidence="1">
    <location>
        <begin position="2"/>
        <end position="222"/>
    </location>
</feature>
<protein>
    <submittedName>
        <fullName evidence="2">Phosphopantothenoylcysteine decarboxylase</fullName>
    </submittedName>
</protein>